<dbReference type="AlphaFoldDB" id="K2FWF5"/>
<comment type="caution">
    <text evidence="1">The sequence shown here is derived from an EMBL/GenBank/DDBJ whole genome shotgun (WGS) entry which is preliminary data.</text>
</comment>
<proteinExistence type="predicted"/>
<evidence type="ECO:0000313" key="1">
    <source>
        <dbReference type="EMBL" id="EKE26202.1"/>
    </source>
</evidence>
<name>K2FWF5_9BACT</name>
<accession>K2FWF5</accession>
<reference evidence="1" key="1">
    <citation type="journal article" date="2012" name="Science">
        <title>Fermentation, hydrogen, and sulfur metabolism in multiple uncultivated bacterial phyla.</title>
        <authorList>
            <person name="Wrighton K.C."/>
            <person name="Thomas B.C."/>
            <person name="Sharon I."/>
            <person name="Miller C.S."/>
            <person name="Castelle C.J."/>
            <person name="VerBerkmoes N.C."/>
            <person name="Wilkins M.J."/>
            <person name="Hettich R.L."/>
            <person name="Lipton M.S."/>
            <person name="Williams K.H."/>
            <person name="Long P.E."/>
            <person name="Banfield J.F."/>
        </authorList>
    </citation>
    <scope>NUCLEOTIDE SEQUENCE [LARGE SCALE GENOMIC DNA]</scope>
</reference>
<organism evidence="1">
    <name type="scientific">uncultured bacterium</name>
    <name type="common">gcode 4</name>
    <dbReference type="NCBI Taxonomy" id="1234023"/>
    <lineage>
        <taxon>Bacteria</taxon>
        <taxon>environmental samples</taxon>
    </lineage>
</organism>
<sequence>MNNTDFNTIVFTSFSKKNFYLRSYISSFVLNNSCVPVSPFMNFDYNMTWLVNKDFIRISNNTLIKKSNELWVFWELSDWVVIEIYLAKKYKKIVRYFMVASNWIDFEETNENKVILEDVSPWMWEWILSWKNLERWHPRLRFKKEYSLVYPAYSKHNFYLHMHISKFCLENKKIPLNPFMLFKYFLWDKISRESVYKANATIVNMCDELWTFWPVSDWVLDEIKQKKNEKPKSVKYFKIANTSPQVNFRKVLPSSVEFEEEELEQFRNCL</sequence>
<protein>
    <submittedName>
        <fullName evidence="1">Uncharacterized protein</fullName>
    </submittedName>
</protein>
<dbReference type="EMBL" id="AMFJ01000904">
    <property type="protein sequence ID" value="EKE26202.1"/>
    <property type="molecule type" value="Genomic_DNA"/>
</dbReference>
<gene>
    <name evidence="1" type="ORF">ACD_4C00388G0002</name>
</gene>